<dbReference type="GO" id="GO:0005524">
    <property type="term" value="F:ATP binding"/>
    <property type="evidence" value="ECO:0007669"/>
    <property type="project" value="InterPro"/>
</dbReference>
<name>A0A5J4KXB9_9CHLR</name>
<dbReference type="PANTHER" id="PTHR30050:SF4">
    <property type="entry name" value="ATP-BINDING PROTEIN RV3427C IN INSERTION SEQUENCE-RELATED"/>
    <property type="match status" value="1"/>
</dbReference>
<dbReference type="PANTHER" id="PTHR30050">
    <property type="entry name" value="CHROMOSOMAL REPLICATION INITIATOR PROTEIN DNAA"/>
    <property type="match status" value="1"/>
</dbReference>
<dbReference type="InterPro" id="IPR002611">
    <property type="entry name" value="IstB_ATP-bd"/>
</dbReference>
<dbReference type="Gene3D" id="3.40.50.300">
    <property type="entry name" value="P-loop containing nucleotide triphosphate hydrolases"/>
    <property type="match status" value="1"/>
</dbReference>
<dbReference type="AlphaFoldDB" id="A0A5J4KXB9"/>
<dbReference type="Proteomes" id="UP000326912">
    <property type="component" value="Unassembled WGS sequence"/>
</dbReference>
<proteinExistence type="predicted"/>
<dbReference type="SUPFAM" id="SSF52540">
    <property type="entry name" value="P-loop containing nucleoside triphosphate hydrolases"/>
    <property type="match status" value="1"/>
</dbReference>
<dbReference type="EMBL" id="BKZW01000002">
    <property type="protein sequence ID" value="GER89846.1"/>
    <property type="molecule type" value="Genomic_DNA"/>
</dbReference>
<dbReference type="GO" id="GO:0006260">
    <property type="term" value="P:DNA replication"/>
    <property type="evidence" value="ECO:0007669"/>
    <property type="project" value="TreeGrafter"/>
</dbReference>
<reference evidence="2 3" key="1">
    <citation type="submission" date="2019-10" db="EMBL/GenBank/DDBJ databases">
        <title>Dictyobacter vulcani sp. nov., within the class Ktedonobacteria, isolated from soil of volcanic Mt. Zao.</title>
        <authorList>
            <person name="Zheng Y."/>
            <person name="Wang C.M."/>
            <person name="Sakai Y."/>
            <person name="Abe K."/>
            <person name="Yokota A."/>
            <person name="Yabe S."/>
        </authorList>
    </citation>
    <scope>NUCLEOTIDE SEQUENCE [LARGE SCALE GENOMIC DNA]</scope>
    <source>
        <strain evidence="2 3">W12</strain>
    </source>
</reference>
<organism evidence="2 3">
    <name type="scientific">Dictyobacter vulcani</name>
    <dbReference type="NCBI Taxonomy" id="2607529"/>
    <lineage>
        <taxon>Bacteria</taxon>
        <taxon>Bacillati</taxon>
        <taxon>Chloroflexota</taxon>
        <taxon>Ktedonobacteria</taxon>
        <taxon>Ktedonobacterales</taxon>
        <taxon>Dictyobacteraceae</taxon>
        <taxon>Dictyobacter</taxon>
    </lineage>
</organism>
<keyword evidence="3" id="KW-1185">Reference proteome</keyword>
<comment type="caution">
    <text evidence="2">The sequence shown here is derived from an EMBL/GenBank/DDBJ whole genome shotgun (WGS) entry which is preliminary data.</text>
</comment>
<evidence type="ECO:0000259" key="1">
    <source>
        <dbReference type="Pfam" id="PF01695"/>
    </source>
</evidence>
<feature type="domain" description="IstB-like ATP-binding" evidence="1">
    <location>
        <begin position="2"/>
        <end position="106"/>
    </location>
</feature>
<protein>
    <recommendedName>
        <fullName evidence="1">IstB-like ATP-binding domain-containing protein</fullName>
    </recommendedName>
</protein>
<accession>A0A5J4KXB9</accession>
<dbReference type="Pfam" id="PF01695">
    <property type="entry name" value="IstB_IS21"/>
    <property type="match status" value="1"/>
</dbReference>
<evidence type="ECO:0000313" key="3">
    <source>
        <dbReference type="Proteomes" id="UP000326912"/>
    </source>
</evidence>
<sequence length="113" mass="13045">MNDLQMAQKKLTLSGFLSRFGRMDLLVIDELGFLAVDKAAAQLLFQLISDLYEQVSIVVTSNLRFSDWNAIFADDRMTTAFLDRLTHKGRILEFVGDSYRYRHRLQQDDPVQA</sequence>
<gene>
    <name evidence="2" type="ORF">KDW_40080</name>
</gene>
<dbReference type="InterPro" id="IPR027417">
    <property type="entry name" value="P-loop_NTPase"/>
</dbReference>
<evidence type="ECO:0000313" key="2">
    <source>
        <dbReference type="EMBL" id="GER89846.1"/>
    </source>
</evidence>